<comment type="similarity">
    <text evidence="1">Belongs to the DnaX/STICHEL family.</text>
</comment>
<evidence type="ECO:0000256" key="10">
    <source>
        <dbReference type="ARBA" id="ARBA00022932"/>
    </source>
</evidence>
<sequence length="577" mass="62631">MTYVALYRKWRPQDFGSLVGQDHISITLKNAIVSGKIAHAYLFAGPRGTGKTTTAKILAKSLNCQQGPTAIPCNACPNCEKITTGTSMDVFEVDAASNRGIDEIRDLRETVKFSPVDGRYKVYIIDEVHMLTTEAFNALLKTLEEPPGHVVFVLATTEPHKIPATIHSRCQRYDFRRIGVREIEQRLALVAKHTDLQVEPEALKLIAVQADGGLRDALSILDQCAALDSSGLITAAHVRQLLGLIGHEWVWQLTDAIAERDTHSLLLKLDEVINLGKDVRQLLVEMALHARSLMLFKAAPAIENIEMYSEDKSVLAAQSAKFSHQELVAMLELLHSTANETKWAAEPRIAVEMALITLCRRAVSTDIAALIERIAVLESRFTNQTAVVEASPANVSPQPAPAPPTPLKPVASSSELPRQAPKSPRPAGAPPVGAEPVIPPPPSDAAGNISNLNEIWAAVLKELLASGKRSVHACVMQGHLIALADNQATVRFSATFPKERTEKDDYRAIVEKALAQVTGQQVKIICVLGQDTPAAKPKASLPVTAVQPDPGINHPAVKQAQMMFGGTIVKIEEEKKN</sequence>
<dbReference type="Gene3D" id="1.10.8.60">
    <property type="match status" value="1"/>
</dbReference>
<reference evidence="14 15" key="1">
    <citation type="submission" date="2019-02" db="EMBL/GenBank/DDBJ databases">
        <title>Closed genome of Sporomusa termitida DSM 4440.</title>
        <authorList>
            <person name="Poehlein A."/>
            <person name="Daniel R."/>
        </authorList>
    </citation>
    <scope>NUCLEOTIDE SEQUENCE [LARGE SCALE GENOMIC DNA]</scope>
    <source>
        <strain evidence="14 15">DSM 4440</strain>
    </source>
</reference>
<dbReference type="InterPro" id="IPR008921">
    <property type="entry name" value="DNA_pol3_clamp-load_cplx_C"/>
</dbReference>
<dbReference type="InterPro" id="IPR022754">
    <property type="entry name" value="DNA_pol_III_gamma-3"/>
</dbReference>
<dbReference type="InterPro" id="IPR027417">
    <property type="entry name" value="P-loop_NTPase"/>
</dbReference>
<dbReference type="Gene3D" id="3.40.50.300">
    <property type="entry name" value="P-loop containing nucleotide triphosphate hydrolases"/>
    <property type="match status" value="1"/>
</dbReference>
<dbReference type="FunFam" id="3.40.50.300:FF:000014">
    <property type="entry name" value="DNA polymerase III subunit gamma/tau"/>
    <property type="match status" value="1"/>
</dbReference>
<evidence type="ECO:0000256" key="7">
    <source>
        <dbReference type="ARBA" id="ARBA00022741"/>
    </source>
</evidence>
<evidence type="ECO:0000313" key="14">
    <source>
        <dbReference type="EMBL" id="QDR82898.1"/>
    </source>
</evidence>
<dbReference type="PANTHER" id="PTHR11669:SF0">
    <property type="entry name" value="PROTEIN STICHEL-LIKE 2"/>
    <property type="match status" value="1"/>
</dbReference>
<dbReference type="InterPro" id="IPR012763">
    <property type="entry name" value="DNA_pol_III_sug/sutau_N"/>
</dbReference>
<feature type="domain" description="AAA+ ATPase" evidence="13">
    <location>
        <begin position="37"/>
        <end position="179"/>
    </location>
</feature>
<evidence type="ECO:0000256" key="8">
    <source>
        <dbReference type="ARBA" id="ARBA00022833"/>
    </source>
</evidence>
<dbReference type="Pfam" id="PF13177">
    <property type="entry name" value="DNA_pol3_delta2"/>
    <property type="match status" value="1"/>
</dbReference>
<dbReference type="InterPro" id="IPR045085">
    <property type="entry name" value="HLD_clamp_pol_III_gamma_tau"/>
</dbReference>
<dbReference type="EMBL" id="CP036259">
    <property type="protein sequence ID" value="QDR82898.1"/>
    <property type="molecule type" value="Genomic_DNA"/>
</dbReference>
<proteinExistence type="inferred from homology"/>
<accession>A0A517E004</accession>
<evidence type="ECO:0000256" key="11">
    <source>
        <dbReference type="ARBA" id="ARBA00049244"/>
    </source>
</evidence>
<dbReference type="InterPro" id="IPR003593">
    <property type="entry name" value="AAA+_ATPase"/>
</dbReference>
<evidence type="ECO:0000256" key="6">
    <source>
        <dbReference type="ARBA" id="ARBA00022723"/>
    </source>
</evidence>
<evidence type="ECO:0000256" key="12">
    <source>
        <dbReference type="SAM" id="MobiDB-lite"/>
    </source>
</evidence>
<dbReference type="Proteomes" id="UP000320776">
    <property type="component" value="Chromosome"/>
</dbReference>
<dbReference type="NCBIfam" id="TIGR02397">
    <property type="entry name" value="dnaX_nterm"/>
    <property type="match status" value="1"/>
</dbReference>
<feature type="compositionally biased region" description="Pro residues" evidence="12">
    <location>
        <begin position="398"/>
        <end position="407"/>
    </location>
</feature>
<comment type="catalytic activity">
    <reaction evidence="11">
        <text>DNA(n) + a 2'-deoxyribonucleoside 5'-triphosphate = DNA(n+1) + diphosphate</text>
        <dbReference type="Rhea" id="RHEA:22508"/>
        <dbReference type="Rhea" id="RHEA-COMP:17339"/>
        <dbReference type="Rhea" id="RHEA-COMP:17340"/>
        <dbReference type="ChEBI" id="CHEBI:33019"/>
        <dbReference type="ChEBI" id="CHEBI:61560"/>
        <dbReference type="ChEBI" id="CHEBI:173112"/>
        <dbReference type="EC" id="2.7.7.7"/>
    </reaction>
</comment>
<dbReference type="GO" id="GO:0005524">
    <property type="term" value="F:ATP binding"/>
    <property type="evidence" value="ECO:0007669"/>
    <property type="project" value="UniProtKB-KW"/>
</dbReference>
<evidence type="ECO:0000256" key="1">
    <source>
        <dbReference type="ARBA" id="ARBA00006360"/>
    </source>
</evidence>
<organism evidence="14 15">
    <name type="scientific">Sporomusa termitida</name>
    <dbReference type="NCBI Taxonomy" id="2377"/>
    <lineage>
        <taxon>Bacteria</taxon>
        <taxon>Bacillati</taxon>
        <taxon>Bacillota</taxon>
        <taxon>Negativicutes</taxon>
        <taxon>Selenomonadales</taxon>
        <taxon>Sporomusaceae</taxon>
        <taxon>Sporomusa</taxon>
    </lineage>
</organism>
<dbReference type="PANTHER" id="PTHR11669">
    <property type="entry name" value="REPLICATION FACTOR C / DNA POLYMERASE III GAMMA-TAU SUBUNIT"/>
    <property type="match status" value="1"/>
</dbReference>
<dbReference type="SUPFAM" id="SSF52540">
    <property type="entry name" value="P-loop containing nucleoside triphosphate hydrolases"/>
    <property type="match status" value="1"/>
</dbReference>
<dbReference type="OrthoDB" id="9810148at2"/>
<keyword evidence="6" id="KW-0479">Metal-binding</keyword>
<evidence type="ECO:0000256" key="5">
    <source>
        <dbReference type="ARBA" id="ARBA00022705"/>
    </source>
</evidence>
<dbReference type="KEGG" id="sted:SPTER_43420"/>
<dbReference type="CDD" id="cd18137">
    <property type="entry name" value="HLD_clamp_pol_III_gamma_tau"/>
    <property type="match status" value="1"/>
</dbReference>
<keyword evidence="8" id="KW-0862">Zinc</keyword>
<evidence type="ECO:0000256" key="3">
    <source>
        <dbReference type="ARBA" id="ARBA00022679"/>
    </source>
</evidence>
<dbReference type="Pfam" id="PF22608">
    <property type="entry name" value="DNAX_ATPase_lid"/>
    <property type="match status" value="1"/>
</dbReference>
<keyword evidence="4 14" id="KW-0548">Nucleotidyltransferase</keyword>
<dbReference type="CDD" id="cd00009">
    <property type="entry name" value="AAA"/>
    <property type="match status" value="1"/>
</dbReference>
<dbReference type="InterPro" id="IPR001270">
    <property type="entry name" value="ClpA/B"/>
</dbReference>
<evidence type="ECO:0000256" key="2">
    <source>
        <dbReference type="ARBA" id="ARBA00012417"/>
    </source>
</evidence>
<keyword evidence="10" id="KW-0239">DNA-directed DNA polymerase</keyword>
<dbReference type="AlphaFoldDB" id="A0A517E004"/>
<keyword evidence="15" id="KW-1185">Reference proteome</keyword>
<dbReference type="Pfam" id="PF12169">
    <property type="entry name" value="DNA_pol3_gamma3"/>
    <property type="match status" value="1"/>
</dbReference>
<dbReference type="GO" id="GO:0006261">
    <property type="term" value="P:DNA-templated DNA replication"/>
    <property type="evidence" value="ECO:0007669"/>
    <property type="project" value="TreeGrafter"/>
</dbReference>
<name>A0A517E004_9FIRM</name>
<evidence type="ECO:0000313" key="15">
    <source>
        <dbReference type="Proteomes" id="UP000320776"/>
    </source>
</evidence>
<dbReference type="SUPFAM" id="SSF48019">
    <property type="entry name" value="post-AAA+ oligomerization domain-like"/>
    <property type="match status" value="1"/>
</dbReference>
<dbReference type="GO" id="GO:0046872">
    <property type="term" value="F:metal ion binding"/>
    <property type="evidence" value="ECO:0007669"/>
    <property type="project" value="UniProtKB-KW"/>
</dbReference>
<keyword evidence="9" id="KW-0067">ATP-binding</keyword>
<protein>
    <recommendedName>
        <fullName evidence="2">DNA-directed DNA polymerase</fullName>
        <ecNumber evidence="2">2.7.7.7</ecNumber>
    </recommendedName>
</protein>
<dbReference type="PRINTS" id="PR00300">
    <property type="entry name" value="CLPPROTEASEA"/>
</dbReference>
<keyword evidence="7" id="KW-0547">Nucleotide-binding</keyword>
<dbReference type="NCBIfam" id="NF004046">
    <property type="entry name" value="PRK05563.1"/>
    <property type="match status" value="1"/>
</dbReference>
<evidence type="ECO:0000256" key="9">
    <source>
        <dbReference type="ARBA" id="ARBA00022840"/>
    </source>
</evidence>
<dbReference type="EC" id="2.7.7.7" evidence="2"/>
<gene>
    <name evidence="14" type="primary">dnaX</name>
    <name evidence="14" type="ORF">SPTER_43420</name>
</gene>
<dbReference type="GO" id="GO:0003677">
    <property type="term" value="F:DNA binding"/>
    <property type="evidence" value="ECO:0007669"/>
    <property type="project" value="InterPro"/>
</dbReference>
<dbReference type="Gene3D" id="1.20.272.10">
    <property type="match status" value="1"/>
</dbReference>
<dbReference type="GO" id="GO:0009360">
    <property type="term" value="C:DNA polymerase III complex"/>
    <property type="evidence" value="ECO:0007669"/>
    <property type="project" value="InterPro"/>
</dbReference>
<dbReference type="RefSeq" id="WP_144352234.1">
    <property type="nucleotide sequence ID" value="NZ_CP036259.1"/>
</dbReference>
<dbReference type="InterPro" id="IPR050238">
    <property type="entry name" value="DNA_Rep/Repair_Clamp_Loader"/>
</dbReference>
<evidence type="ECO:0000259" key="13">
    <source>
        <dbReference type="SMART" id="SM00382"/>
    </source>
</evidence>
<dbReference type="GO" id="GO:0003887">
    <property type="term" value="F:DNA-directed DNA polymerase activity"/>
    <property type="evidence" value="ECO:0007669"/>
    <property type="project" value="UniProtKB-KW"/>
</dbReference>
<keyword evidence="5" id="KW-0235">DNA replication</keyword>
<keyword evidence="3 14" id="KW-0808">Transferase</keyword>
<feature type="region of interest" description="Disordered" evidence="12">
    <location>
        <begin position="392"/>
        <end position="445"/>
    </location>
</feature>
<dbReference type="SMART" id="SM00382">
    <property type="entry name" value="AAA"/>
    <property type="match status" value="1"/>
</dbReference>
<evidence type="ECO:0000256" key="4">
    <source>
        <dbReference type="ARBA" id="ARBA00022695"/>
    </source>
</evidence>